<reference evidence="2" key="2">
    <citation type="submission" date="2020-11" db="EMBL/GenBank/DDBJ databases">
        <authorList>
            <person name="McCartney M.A."/>
            <person name="Auch B."/>
            <person name="Kono T."/>
            <person name="Mallez S."/>
            <person name="Becker A."/>
            <person name="Gohl D.M."/>
            <person name="Silverstein K.A.T."/>
            <person name="Koren S."/>
            <person name="Bechman K.B."/>
            <person name="Herman A."/>
            <person name="Abrahante J.E."/>
            <person name="Garbe J."/>
        </authorList>
    </citation>
    <scope>NUCLEOTIDE SEQUENCE</scope>
    <source>
        <strain evidence="2">Duluth1</strain>
        <tissue evidence="2">Whole animal</tissue>
    </source>
</reference>
<protein>
    <recommendedName>
        <fullName evidence="1">Ig-like domain-containing protein</fullName>
    </recommendedName>
</protein>
<evidence type="ECO:0000313" key="2">
    <source>
        <dbReference type="EMBL" id="KAH3828162.1"/>
    </source>
</evidence>
<dbReference type="AlphaFoldDB" id="A0A9D4H4J6"/>
<evidence type="ECO:0000259" key="1">
    <source>
        <dbReference type="PROSITE" id="PS50835"/>
    </source>
</evidence>
<dbReference type="SUPFAM" id="SSF48726">
    <property type="entry name" value="Immunoglobulin"/>
    <property type="match status" value="1"/>
</dbReference>
<accession>A0A9D4H4J6</accession>
<dbReference type="InterPro" id="IPR013783">
    <property type="entry name" value="Ig-like_fold"/>
</dbReference>
<gene>
    <name evidence="2" type="ORF">DPMN_130114</name>
</gene>
<dbReference type="EMBL" id="JAIWYP010000005">
    <property type="protein sequence ID" value="KAH3828162.1"/>
    <property type="molecule type" value="Genomic_DNA"/>
</dbReference>
<reference evidence="2" key="1">
    <citation type="journal article" date="2019" name="bioRxiv">
        <title>The Genome of the Zebra Mussel, Dreissena polymorpha: A Resource for Invasive Species Research.</title>
        <authorList>
            <person name="McCartney M.A."/>
            <person name="Auch B."/>
            <person name="Kono T."/>
            <person name="Mallez S."/>
            <person name="Zhang Y."/>
            <person name="Obille A."/>
            <person name="Becker A."/>
            <person name="Abrahante J.E."/>
            <person name="Garbe J."/>
            <person name="Badalamenti J.P."/>
            <person name="Herman A."/>
            <person name="Mangelson H."/>
            <person name="Liachko I."/>
            <person name="Sullivan S."/>
            <person name="Sone E.D."/>
            <person name="Koren S."/>
            <person name="Silverstein K.A.T."/>
            <person name="Beckman K.B."/>
            <person name="Gohl D.M."/>
        </authorList>
    </citation>
    <scope>NUCLEOTIDE SEQUENCE</scope>
    <source>
        <strain evidence="2">Duluth1</strain>
        <tissue evidence="2">Whole animal</tissue>
    </source>
</reference>
<comment type="caution">
    <text evidence="2">The sequence shown here is derived from an EMBL/GenBank/DDBJ whole genome shotgun (WGS) entry which is preliminary data.</text>
</comment>
<feature type="domain" description="Ig-like" evidence="1">
    <location>
        <begin position="1"/>
        <end position="41"/>
    </location>
</feature>
<dbReference type="InterPro" id="IPR013098">
    <property type="entry name" value="Ig_I-set"/>
</dbReference>
<dbReference type="Pfam" id="PF07679">
    <property type="entry name" value="I-set"/>
    <property type="match status" value="1"/>
</dbReference>
<evidence type="ECO:0000313" key="3">
    <source>
        <dbReference type="Proteomes" id="UP000828390"/>
    </source>
</evidence>
<dbReference type="Proteomes" id="UP000828390">
    <property type="component" value="Unassembled WGS sequence"/>
</dbReference>
<dbReference type="InterPro" id="IPR007110">
    <property type="entry name" value="Ig-like_dom"/>
</dbReference>
<dbReference type="InterPro" id="IPR036179">
    <property type="entry name" value="Ig-like_dom_sf"/>
</dbReference>
<keyword evidence="3" id="KW-1185">Reference proteome</keyword>
<dbReference type="Gene3D" id="2.60.40.10">
    <property type="entry name" value="Immunoglobulins"/>
    <property type="match status" value="1"/>
</dbReference>
<name>A0A9D4H4J6_DREPO</name>
<organism evidence="2 3">
    <name type="scientific">Dreissena polymorpha</name>
    <name type="common">Zebra mussel</name>
    <name type="synonym">Mytilus polymorpha</name>
    <dbReference type="NCBI Taxonomy" id="45954"/>
    <lineage>
        <taxon>Eukaryota</taxon>
        <taxon>Metazoa</taxon>
        <taxon>Spiralia</taxon>
        <taxon>Lophotrochozoa</taxon>
        <taxon>Mollusca</taxon>
        <taxon>Bivalvia</taxon>
        <taxon>Autobranchia</taxon>
        <taxon>Heteroconchia</taxon>
        <taxon>Euheterodonta</taxon>
        <taxon>Imparidentia</taxon>
        <taxon>Neoheterodontei</taxon>
        <taxon>Myida</taxon>
        <taxon>Dreissenoidea</taxon>
        <taxon>Dreissenidae</taxon>
        <taxon>Dreissena</taxon>
    </lineage>
</organism>
<proteinExistence type="predicted"/>
<dbReference type="PROSITE" id="PS50835">
    <property type="entry name" value="IG_LIKE"/>
    <property type="match status" value="1"/>
</dbReference>
<sequence length="64" mass="7167">MTSEQGTHVLTIRRVKPRDAGVYKCKVSNDLGWTSCDAKFTVISTLLYAFTGWKVSYGAEKFCT</sequence>